<reference evidence="1" key="1">
    <citation type="submission" date="2021-01" db="EMBL/GenBank/DDBJ databases">
        <title>Chromosome-level genome assembly of a human fungal pathogen reveals clustering of transcriptionally co-regulated genes.</title>
        <authorList>
            <person name="Voorhies M."/>
            <person name="Cohen S."/>
            <person name="Shea T.P."/>
            <person name="Petrus S."/>
            <person name="Munoz J.F."/>
            <person name="Poplawski S."/>
            <person name="Goldman W.E."/>
            <person name="Michael T."/>
            <person name="Cuomo C.A."/>
            <person name="Sil A."/>
            <person name="Beyhan S."/>
        </authorList>
    </citation>
    <scope>NUCLEOTIDE SEQUENCE</scope>
    <source>
        <strain evidence="1">H88</strain>
    </source>
</reference>
<name>A0A8A1LLV1_AJEC8</name>
<dbReference type="Proteomes" id="UP000663419">
    <property type="component" value="Chromosome 4"/>
</dbReference>
<evidence type="ECO:0000313" key="2">
    <source>
        <dbReference type="Proteomes" id="UP000663419"/>
    </source>
</evidence>
<protein>
    <submittedName>
        <fullName evidence="1">Uncharacterized protein</fullName>
    </submittedName>
</protein>
<accession>A0A8A1LLV1</accession>
<dbReference type="EMBL" id="CP069105">
    <property type="protein sequence ID" value="QSS54916.1"/>
    <property type="molecule type" value="Genomic_DNA"/>
</dbReference>
<gene>
    <name evidence="1" type="ORF">I7I53_02629</name>
</gene>
<dbReference type="VEuPathDB" id="FungiDB:I7I53_02629"/>
<sequence length="77" mass="8555">MCGQTDLRQGGVGTNAKAAGMMYGVILFRCPTILLKSRVDLNIREHSRKSSSIFSPAFQTRHIHPFSCLHPLTNENP</sequence>
<proteinExistence type="predicted"/>
<evidence type="ECO:0000313" key="1">
    <source>
        <dbReference type="EMBL" id="QSS54916.1"/>
    </source>
</evidence>
<organism evidence="1 2">
    <name type="scientific">Ajellomyces capsulatus (strain H88)</name>
    <name type="common">Darling's disease fungus</name>
    <name type="synonym">Histoplasma capsulatum</name>
    <dbReference type="NCBI Taxonomy" id="544711"/>
    <lineage>
        <taxon>Eukaryota</taxon>
        <taxon>Fungi</taxon>
        <taxon>Dikarya</taxon>
        <taxon>Ascomycota</taxon>
        <taxon>Pezizomycotina</taxon>
        <taxon>Eurotiomycetes</taxon>
        <taxon>Eurotiomycetidae</taxon>
        <taxon>Onygenales</taxon>
        <taxon>Ajellomycetaceae</taxon>
        <taxon>Histoplasma</taxon>
    </lineage>
</organism>
<dbReference type="AlphaFoldDB" id="A0A8A1LLV1"/>